<dbReference type="NCBIfam" id="TIGR01128">
    <property type="entry name" value="holA"/>
    <property type="match status" value="1"/>
</dbReference>
<evidence type="ECO:0000256" key="8">
    <source>
        <dbReference type="ARBA" id="ARBA00049244"/>
    </source>
</evidence>
<feature type="domain" description="DNA polymerase III delta N-terminal" evidence="9">
    <location>
        <begin position="19"/>
        <end position="148"/>
    </location>
</feature>
<dbReference type="GO" id="GO:0006261">
    <property type="term" value="P:DNA-templated DNA replication"/>
    <property type="evidence" value="ECO:0007669"/>
    <property type="project" value="TreeGrafter"/>
</dbReference>
<feature type="domain" description="DNA polymerase III delta subunit-like C-terminal" evidence="10">
    <location>
        <begin position="229"/>
        <end position="347"/>
    </location>
</feature>
<evidence type="ECO:0000313" key="11">
    <source>
        <dbReference type="EMBL" id="TCS91169.1"/>
    </source>
</evidence>
<dbReference type="OrthoDB" id="9775929at2"/>
<dbReference type="Pfam" id="PF06144">
    <property type="entry name" value="DNA_pol3_delta"/>
    <property type="match status" value="1"/>
</dbReference>
<gene>
    <name evidence="11" type="ORF">EDD65_10298</name>
</gene>
<dbReference type="InterPro" id="IPR008921">
    <property type="entry name" value="DNA_pol3_clamp-load_cplx_C"/>
</dbReference>
<keyword evidence="5" id="KW-0235">DNA replication</keyword>
<dbReference type="GO" id="GO:0009360">
    <property type="term" value="C:DNA polymerase III complex"/>
    <property type="evidence" value="ECO:0007669"/>
    <property type="project" value="InterPro"/>
</dbReference>
<comment type="similarity">
    <text evidence="7">Belongs to the DNA polymerase HolA subunit family.</text>
</comment>
<dbReference type="EC" id="2.7.7.7" evidence="1"/>
<keyword evidence="4" id="KW-0548">Nucleotidyltransferase</keyword>
<organism evidence="11 12">
    <name type="scientific">Keratinibaculum paraultunense</name>
    <dbReference type="NCBI Taxonomy" id="1278232"/>
    <lineage>
        <taxon>Bacteria</taxon>
        <taxon>Bacillati</taxon>
        <taxon>Bacillota</taxon>
        <taxon>Tissierellia</taxon>
        <taxon>Tissierellales</taxon>
        <taxon>Tepidimicrobiaceae</taxon>
        <taxon>Keratinibaculum</taxon>
    </lineage>
</organism>
<dbReference type="InterPro" id="IPR048466">
    <property type="entry name" value="DNA_pol3_delta-like_C"/>
</dbReference>
<dbReference type="InterPro" id="IPR027417">
    <property type="entry name" value="P-loop_NTPase"/>
</dbReference>
<keyword evidence="3" id="KW-0808">Transferase</keyword>
<dbReference type="PANTHER" id="PTHR34388">
    <property type="entry name" value="DNA POLYMERASE III SUBUNIT DELTA"/>
    <property type="match status" value="1"/>
</dbReference>
<dbReference type="Gene3D" id="1.20.272.10">
    <property type="match status" value="1"/>
</dbReference>
<dbReference type="PANTHER" id="PTHR34388:SF1">
    <property type="entry name" value="DNA POLYMERASE III SUBUNIT DELTA"/>
    <property type="match status" value="1"/>
</dbReference>
<evidence type="ECO:0000313" key="12">
    <source>
        <dbReference type="Proteomes" id="UP000294567"/>
    </source>
</evidence>
<dbReference type="RefSeq" id="WP_132025808.1">
    <property type="nucleotide sequence ID" value="NZ_CP068564.1"/>
</dbReference>
<evidence type="ECO:0000256" key="4">
    <source>
        <dbReference type="ARBA" id="ARBA00022695"/>
    </source>
</evidence>
<dbReference type="Gene3D" id="1.10.8.60">
    <property type="match status" value="1"/>
</dbReference>
<evidence type="ECO:0000256" key="7">
    <source>
        <dbReference type="ARBA" id="ARBA00034754"/>
    </source>
</evidence>
<keyword evidence="6" id="KW-0239">DNA-directed DNA polymerase</keyword>
<dbReference type="Gene3D" id="3.40.50.300">
    <property type="entry name" value="P-loop containing nucleotide triphosphate hydrolases"/>
    <property type="match status" value="1"/>
</dbReference>
<dbReference type="InterPro" id="IPR005790">
    <property type="entry name" value="DNA_polIII_delta"/>
</dbReference>
<dbReference type="SUPFAM" id="SSF52540">
    <property type="entry name" value="P-loop containing nucleoside triphosphate hydrolases"/>
    <property type="match status" value="1"/>
</dbReference>
<proteinExistence type="inferred from homology"/>
<evidence type="ECO:0000256" key="2">
    <source>
        <dbReference type="ARBA" id="ARBA00017703"/>
    </source>
</evidence>
<dbReference type="SUPFAM" id="SSF48019">
    <property type="entry name" value="post-AAA+ oligomerization domain-like"/>
    <property type="match status" value="1"/>
</dbReference>
<dbReference type="Pfam" id="PF21694">
    <property type="entry name" value="DNA_pol3_delta_C"/>
    <property type="match status" value="1"/>
</dbReference>
<dbReference type="Proteomes" id="UP000294567">
    <property type="component" value="Unassembled WGS sequence"/>
</dbReference>
<comment type="catalytic activity">
    <reaction evidence="8">
        <text>DNA(n) + a 2'-deoxyribonucleoside 5'-triphosphate = DNA(n+1) + diphosphate</text>
        <dbReference type="Rhea" id="RHEA:22508"/>
        <dbReference type="Rhea" id="RHEA-COMP:17339"/>
        <dbReference type="Rhea" id="RHEA-COMP:17340"/>
        <dbReference type="ChEBI" id="CHEBI:33019"/>
        <dbReference type="ChEBI" id="CHEBI:61560"/>
        <dbReference type="ChEBI" id="CHEBI:173112"/>
        <dbReference type="EC" id="2.7.7.7"/>
    </reaction>
</comment>
<reference evidence="11 12" key="1">
    <citation type="submission" date="2019-03" db="EMBL/GenBank/DDBJ databases">
        <title>Genomic Encyclopedia of Type Strains, Phase IV (KMG-IV): sequencing the most valuable type-strain genomes for metagenomic binning, comparative biology and taxonomic classification.</title>
        <authorList>
            <person name="Goeker M."/>
        </authorList>
    </citation>
    <scope>NUCLEOTIDE SEQUENCE [LARGE SCALE GENOMIC DNA]</scope>
    <source>
        <strain evidence="11 12">DSM 26752</strain>
    </source>
</reference>
<protein>
    <recommendedName>
        <fullName evidence="2">DNA polymerase III subunit delta</fullName>
        <ecNumber evidence="1">2.7.7.7</ecNumber>
    </recommendedName>
</protein>
<dbReference type="AlphaFoldDB" id="A0A4R3KZF0"/>
<evidence type="ECO:0000256" key="6">
    <source>
        <dbReference type="ARBA" id="ARBA00022932"/>
    </source>
</evidence>
<comment type="caution">
    <text evidence="11">The sequence shown here is derived from an EMBL/GenBank/DDBJ whole genome shotgun (WGS) entry which is preliminary data.</text>
</comment>
<dbReference type="GO" id="GO:0003677">
    <property type="term" value="F:DNA binding"/>
    <property type="evidence" value="ECO:0007669"/>
    <property type="project" value="InterPro"/>
</dbReference>
<dbReference type="GO" id="GO:0003887">
    <property type="term" value="F:DNA-directed DNA polymerase activity"/>
    <property type="evidence" value="ECO:0007669"/>
    <property type="project" value="UniProtKB-KW"/>
</dbReference>
<keyword evidence="12" id="KW-1185">Reference proteome</keyword>
<evidence type="ECO:0000259" key="10">
    <source>
        <dbReference type="Pfam" id="PF21694"/>
    </source>
</evidence>
<evidence type="ECO:0000256" key="5">
    <source>
        <dbReference type="ARBA" id="ARBA00022705"/>
    </source>
</evidence>
<dbReference type="EMBL" id="SMAE01000002">
    <property type="protein sequence ID" value="TCS91169.1"/>
    <property type="molecule type" value="Genomic_DNA"/>
</dbReference>
<accession>A0A4R3KZF0</accession>
<evidence type="ECO:0000259" key="9">
    <source>
        <dbReference type="Pfam" id="PF06144"/>
    </source>
</evidence>
<sequence length="352" mass="41758">MNYKELIRKAKSLDLKSVYLFYGEEHYLIDHTLNTIKEIYIDEAFEPLNYLVMEGKNLNFEAILNACETLPFMSDKKIVVIKDHPLFKSNKDVIIGDKNIEDYKNELVDYLDKLEDYLCLIFLEKTTNIRKSNALYKKIAKVGDVIEFKKLRGQDLNNWVENSFKKYNKSILKSDINYFITYSAYFDPNQEKNLYDLENEIIKICNYLRDEERVNRKILDLIMTKPLDMNVFNLLNSISQKDGRNAIILFNEMYMSNQPVLFILHMIIRQIRNMFNYKVLRAKGYTDMDAYEKMKLSKFEYQKVSQQSNNFTISQLESALKFCLQADRNIKFSLVEDRLALEILIANLCYKI</sequence>
<evidence type="ECO:0000256" key="3">
    <source>
        <dbReference type="ARBA" id="ARBA00022679"/>
    </source>
</evidence>
<evidence type="ECO:0000256" key="1">
    <source>
        <dbReference type="ARBA" id="ARBA00012417"/>
    </source>
</evidence>
<name>A0A4R3KZF0_9FIRM</name>
<dbReference type="InterPro" id="IPR010372">
    <property type="entry name" value="DNA_pol3_delta_N"/>
</dbReference>